<dbReference type="Proteomes" id="UP001151760">
    <property type="component" value="Unassembled WGS sequence"/>
</dbReference>
<proteinExistence type="predicted"/>
<dbReference type="EMBL" id="BQNB010008814">
    <property type="protein sequence ID" value="GJS54635.1"/>
    <property type="molecule type" value="Genomic_DNA"/>
</dbReference>
<protein>
    <submittedName>
        <fullName evidence="2">Ribonuclease H-like domain-containing protein</fullName>
    </submittedName>
</protein>
<reference evidence="2" key="1">
    <citation type="journal article" date="2022" name="Int. J. Mol. Sci.">
        <title>Draft Genome of Tanacetum Coccineum: Genomic Comparison of Closely Related Tanacetum-Family Plants.</title>
        <authorList>
            <person name="Yamashiro T."/>
            <person name="Shiraishi A."/>
            <person name="Nakayama K."/>
            <person name="Satake H."/>
        </authorList>
    </citation>
    <scope>NUCLEOTIDE SEQUENCE</scope>
</reference>
<keyword evidence="3" id="KW-1185">Reference proteome</keyword>
<organism evidence="2 3">
    <name type="scientific">Tanacetum coccineum</name>
    <dbReference type="NCBI Taxonomy" id="301880"/>
    <lineage>
        <taxon>Eukaryota</taxon>
        <taxon>Viridiplantae</taxon>
        <taxon>Streptophyta</taxon>
        <taxon>Embryophyta</taxon>
        <taxon>Tracheophyta</taxon>
        <taxon>Spermatophyta</taxon>
        <taxon>Magnoliopsida</taxon>
        <taxon>eudicotyledons</taxon>
        <taxon>Gunneridae</taxon>
        <taxon>Pentapetalae</taxon>
        <taxon>asterids</taxon>
        <taxon>campanulids</taxon>
        <taxon>Asterales</taxon>
        <taxon>Asteraceae</taxon>
        <taxon>Asteroideae</taxon>
        <taxon>Anthemideae</taxon>
        <taxon>Anthemidinae</taxon>
        <taxon>Tanacetum</taxon>
    </lineage>
</organism>
<gene>
    <name evidence="2" type="ORF">Tco_0627997</name>
</gene>
<feature type="compositionally biased region" description="Polar residues" evidence="1">
    <location>
        <begin position="215"/>
        <end position="231"/>
    </location>
</feature>
<feature type="region of interest" description="Disordered" evidence="1">
    <location>
        <begin position="205"/>
        <end position="231"/>
    </location>
</feature>
<reference evidence="2" key="2">
    <citation type="submission" date="2022-01" db="EMBL/GenBank/DDBJ databases">
        <authorList>
            <person name="Yamashiro T."/>
            <person name="Shiraishi A."/>
            <person name="Satake H."/>
            <person name="Nakayama K."/>
        </authorList>
    </citation>
    <scope>NUCLEOTIDE SEQUENCE</scope>
</reference>
<evidence type="ECO:0000313" key="3">
    <source>
        <dbReference type="Proteomes" id="UP001151760"/>
    </source>
</evidence>
<evidence type="ECO:0000313" key="2">
    <source>
        <dbReference type="EMBL" id="GJS54635.1"/>
    </source>
</evidence>
<accession>A0ABQ4WP48</accession>
<comment type="caution">
    <text evidence="2">The sequence shown here is derived from an EMBL/GenBank/DDBJ whole genome shotgun (WGS) entry which is preliminary data.</text>
</comment>
<evidence type="ECO:0000256" key="1">
    <source>
        <dbReference type="SAM" id="MobiDB-lite"/>
    </source>
</evidence>
<sequence>MKKFLLPVTRIEGSIRLFLAMLLLWDFLVYQLDVAEKGIFIWKTIDEEVYVTQHGFKDMDIQTRVYKVWKMDQTLFIKKQKGDILLVQVYVDDIIFGSTNKELCTAFEKLMNAENLKKFNYTDVKSASTPINLEKPLVKDLLDYLGSEEANYGCSPSQLKLNMWMLLVLYDKYSRCQNSIIGLWVVDEAVHKELGDIMERAATTTSSLEAEHDSGNINKTQSMATLNGSSP</sequence>
<name>A0ABQ4WP48_9ASTR</name>